<protein>
    <submittedName>
        <fullName evidence="1">TerB family tellurite resistance protein</fullName>
    </submittedName>
</protein>
<name>A0A937KDJ2_9BACT</name>
<dbReference type="InterPro" id="IPR029024">
    <property type="entry name" value="TerB-like"/>
</dbReference>
<keyword evidence="2" id="KW-1185">Reference proteome</keyword>
<comment type="caution">
    <text evidence="1">The sequence shown here is derived from an EMBL/GenBank/DDBJ whole genome shotgun (WGS) entry which is preliminary data.</text>
</comment>
<dbReference type="CDD" id="cd07177">
    <property type="entry name" value="terB_like"/>
    <property type="match status" value="1"/>
</dbReference>
<evidence type="ECO:0000313" key="1">
    <source>
        <dbReference type="EMBL" id="MBL6449191.1"/>
    </source>
</evidence>
<dbReference type="Proteomes" id="UP000614216">
    <property type="component" value="Unassembled WGS sequence"/>
</dbReference>
<proteinExistence type="predicted"/>
<gene>
    <name evidence="1" type="ORF">JMN32_22975</name>
</gene>
<dbReference type="AlphaFoldDB" id="A0A937KDJ2"/>
<organism evidence="1 2">
    <name type="scientific">Fulvivirga marina</name>
    <dbReference type="NCBI Taxonomy" id="2494733"/>
    <lineage>
        <taxon>Bacteria</taxon>
        <taxon>Pseudomonadati</taxon>
        <taxon>Bacteroidota</taxon>
        <taxon>Cytophagia</taxon>
        <taxon>Cytophagales</taxon>
        <taxon>Fulvivirgaceae</taxon>
        <taxon>Fulvivirga</taxon>
    </lineage>
</organism>
<dbReference type="Gene3D" id="1.10.3680.10">
    <property type="entry name" value="TerB-like"/>
    <property type="match status" value="1"/>
</dbReference>
<dbReference type="EMBL" id="JAEUGD010000066">
    <property type="protein sequence ID" value="MBL6449191.1"/>
    <property type="molecule type" value="Genomic_DNA"/>
</dbReference>
<dbReference type="SUPFAM" id="SSF158682">
    <property type="entry name" value="TerB-like"/>
    <property type="match status" value="1"/>
</dbReference>
<accession>A0A937KDJ2</accession>
<dbReference type="RefSeq" id="WP_202858726.1">
    <property type="nucleotide sequence ID" value="NZ_JAEUGD010000066.1"/>
</dbReference>
<reference evidence="1" key="1">
    <citation type="submission" date="2021-01" db="EMBL/GenBank/DDBJ databases">
        <title>Fulvivirga kasyanovii gen. nov., sp nov., a novel member of the phylum Bacteroidetes isolated from seawater in a mussel farm.</title>
        <authorList>
            <person name="Zhao L.-H."/>
            <person name="Wang Z.-J."/>
        </authorList>
    </citation>
    <scope>NUCLEOTIDE SEQUENCE</scope>
    <source>
        <strain evidence="1">29W222</strain>
    </source>
</reference>
<evidence type="ECO:0000313" key="2">
    <source>
        <dbReference type="Proteomes" id="UP000614216"/>
    </source>
</evidence>
<sequence>MIGFFEHQYLAFKKNHLSNLIALAKVDGHLHSEEEKMLYKVGAKYGLKDRQIALLIRSDKKNILNIPESHDQKMNQLYDLVMMVYADNVVEDSEIEFCEDLMSKFGFKKSVVKWMIEVFEKGNPPTPEAWEDLKKVAAEKYVA</sequence>